<gene>
    <name evidence="1" type="ORF">RZO55_07995</name>
</gene>
<proteinExistence type="predicted"/>
<dbReference type="EMBL" id="JAWONS010000123">
    <property type="protein sequence ID" value="MDW2797515.1"/>
    <property type="molecule type" value="Genomic_DNA"/>
</dbReference>
<organism evidence="1 2">
    <name type="scientific">Clostridium boliviensis</name>
    <dbReference type="NCBI Taxonomy" id="318465"/>
    <lineage>
        <taxon>Bacteria</taxon>
        <taxon>Bacillati</taxon>
        <taxon>Bacillota</taxon>
        <taxon>Clostridia</taxon>
        <taxon>Eubacteriales</taxon>
        <taxon>Clostridiaceae</taxon>
        <taxon>Clostridium</taxon>
    </lineage>
</organism>
<keyword evidence="2" id="KW-1185">Reference proteome</keyword>
<comment type="caution">
    <text evidence="1">The sequence shown here is derived from an EMBL/GenBank/DDBJ whole genome shotgun (WGS) entry which is preliminary data.</text>
</comment>
<dbReference type="RefSeq" id="WP_318063770.1">
    <property type="nucleotide sequence ID" value="NZ_JAWONS010000123.1"/>
</dbReference>
<accession>A0ABU4GIS3</accession>
<protein>
    <submittedName>
        <fullName evidence="1">Uncharacterized protein</fullName>
    </submittedName>
</protein>
<sequence length="304" mass="34888">MVGISMDKIFVTGTVELNQVLHFEMKAKMNEHAILKLEGLMNNITDESNSDLIGKKMSLICEEEGVNIPVFTGIIQESRLIFKGEECYIKLKCISSSYEFDKDKKYCFYQNRHMTYRQMLDLVSGKGRNILFTCGSGLELNTPLLQYEETDWEFCKRIASQFGSVVIPEITGEYPQISVGVIGGKQYQLEDTNNYKCQMEWGEYRKKRLLFQCNSEDFCIYTVSGSLNYMLGDKVWFKDSKKIVISKHVSFKNGLIQVEYKLGSEAVAGMKPFYNHRICGLCLGGTVKWTSKEKIKVKLDLDQK</sequence>
<dbReference type="SUPFAM" id="SSF69279">
    <property type="entry name" value="Phage tail proteins"/>
    <property type="match status" value="1"/>
</dbReference>
<evidence type="ECO:0000313" key="2">
    <source>
        <dbReference type="Proteomes" id="UP001276854"/>
    </source>
</evidence>
<evidence type="ECO:0000313" key="1">
    <source>
        <dbReference type="EMBL" id="MDW2797515.1"/>
    </source>
</evidence>
<reference evidence="1 2" key="1">
    <citation type="submission" date="2023-10" db="EMBL/GenBank/DDBJ databases">
        <title>A novel Glycoside Hydrolase 43-Like Enzyme from Clostrdium boliviensis is an Endo-xylanase, and a Candidate for Xylooligosaccharides Production from Different Xylan Substrates.</title>
        <authorList>
            <person name="Alvarez M.T."/>
            <person name="Rocabado-Villegas L.R."/>
            <person name="Salas-Veizaga D.M."/>
            <person name="Linares-Pasten J.A."/>
            <person name="Gudmundsdottir E.E."/>
            <person name="Hreggvidsson G.O."/>
            <person name="Adlercreutz P."/>
            <person name="Nordberg Karlsson E."/>
        </authorList>
    </citation>
    <scope>NUCLEOTIDE SEQUENCE [LARGE SCALE GENOMIC DNA]</scope>
    <source>
        <strain evidence="1 2">E-1</strain>
    </source>
</reference>
<name>A0ABU4GIS3_9CLOT</name>
<dbReference type="Proteomes" id="UP001276854">
    <property type="component" value="Unassembled WGS sequence"/>
</dbReference>